<proteinExistence type="predicted"/>
<name>A0A167MQ60_CORFA</name>
<organism evidence="2 3">
    <name type="scientific">Cordyceps fumosorosea (strain ARSEF 2679)</name>
    <name type="common">Isaria fumosorosea</name>
    <dbReference type="NCBI Taxonomy" id="1081104"/>
    <lineage>
        <taxon>Eukaryota</taxon>
        <taxon>Fungi</taxon>
        <taxon>Dikarya</taxon>
        <taxon>Ascomycota</taxon>
        <taxon>Pezizomycotina</taxon>
        <taxon>Sordariomycetes</taxon>
        <taxon>Hypocreomycetidae</taxon>
        <taxon>Hypocreales</taxon>
        <taxon>Cordycipitaceae</taxon>
        <taxon>Cordyceps</taxon>
    </lineage>
</organism>
<sequence>MFPTPPPNQKKKPILTSIPRDRHRTQILPTWQPLPTPTLKGEGDYQVVREAAPSAASSQAASLGRLDRPGLGEPTTPTCLSRAMSRGQAPGTARPEPTLPGPPYRQLAALTVPCSRVGQARLHQPGARSGDHQPLARSAAAPWDGGVVLGPGRLHKGQLRTGCPSATLTSSGTGSRGVRVGYGAAAPAAKLGQHGMPGQLGRPRLDGAGSNPQPRMPAIAAGPIPGSGPDRWASANRHHRRRIHRRRHPETPRPATIHAQEEAA</sequence>
<evidence type="ECO:0000256" key="1">
    <source>
        <dbReference type="SAM" id="MobiDB-lite"/>
    </source>
</evidence>
<feature type="compositionally biased region" description="Low complexity" evidence="1">
    <location>
        <begin position="26"/>
        <end position="39"/>
    </location>
</feature>
<evidence type="ECO:0000313" key="2">
    <source>
        <dbReference type="EMBL" id="OAA54632.1"/>
    </source>
</evidence>
<feature type="compositionally biased region" description="Basic residues" evidence="1">
    <location>
        <begin position="236"/>
        <end position="248"/>
    </location>
</feature>
<evidence type="ECO:0000313" key="3">
    <source>
        <dbReference type="Proteomes" id="UP000076744"/>
    </source>
</evidence>
<dbReference type="GeneID" id="30024525"/>
<reference evidence="2 3" key="1">
    <citation type="journal article" date="2016" name="Genome Biol. Evol.">
        <title>Divergent and convergent evolution of fungal pathogenicity.</title>
        <authorList>
            <person name="Shang Y."/>
            <person name="Xiao G."/>
            <person name="Zheng P."/>
            <person name="Cen K."/>
            <person name="Zhan S."/>
            <person name="Wang C."/>
        </authorList>
    </citation>
    <scope>NUCLEOTIDE SEQUENCE [LARGE SCALE GENOMIC DNA]</scope>
    <source>
        <strain evidence="2 3">ARSEF 2679</strain>
    </source>
</reference>
<accession>A0A167MQ60</accession>
<feature type="region of interest" description="Disordered" evidence="1">
    <location>
        <begin position="1"/>
        <end position="105"/>
    </location>
</feature>
<dbReference type="Proteomes" id="UP000076744">
    <property type="component" value="Unassembled WGS sequence"/>
</dbReference>
<gene>
    <name evidence="2" type="ORF">ISF_08233</name>
</gene>
<feature type="compositionally biased region" description="Low complexity" evidence="1">
    <location>
        <begin position="51"/>
        <end position="62"/>
    </location>
</feature>
<comment type="caution">
    <text evidence="2">The sequence shown here is derived from an EMBL/GenBank/DDBJ whole genome shotgun (WGS) entry which is preliminary data.</text>
</comment>
<dbReference type="RefSeq" id="XP_018700918.1">
    <property type="nucleotide sequence ID" value="XM_018851836.1"/>
</dbReference>
<feature type="region of interest" description="Disordered" evidence="1">
    <location>
        <begin position="189"/>
        <end position="264"/>
    </location>
</feature>
<protein>
    <submittedName>
        <fullName evidence="2">Uncharacterized protein</fullName>
    </submittedName>
</protein>
<dbReference type="EMBL" id="AZHB01000028">
    <property type="protein sequence ID" value="OAA54632.1"/>
    <property type="molecule type" value="Genomic_DNA"/>
</dbReference>
<keyword evidence="3" id="KW-1185">Reference proteome</keyword>
<dbReference type="AlphaFoldDB" id="A0A167MQ60"/>